<dbReference type="SMART" id="SM00257">
    <property type="entry name" value="LysM"/>
    <property type="match status" value="1"/>
</dbReference>
<keyword evidence="4" id="KW-1185">Reference proteome</keyword>
<dbReference type="Pfam" id="PF01476">
    <property type="entry name" value="LysM"/>
    <property type="match status" value="1"/>
</dbReference>
<dbReference type="CDD" id="cd00118">
    <property type="entry name" value="LysM"/>
    <property type="match status" value="1"/>
</dbReference>
<dbReference type="InterPro" id="IPR016047">
    <property type="entry name" value="M23ase_b-sheet_dom"/>
</dbReference>
<dbReference type="InterPro" id="IPR011055">
    <property type="entry name" value="Dup_hybrid_motif"/>
</dbReference>
<dbReference type="AlphaFoldDB" id="B0TI74"/>
<organism evidence="3 4">
    <name type="scientific">Heliobacterium modesticaldum (strain ATCC 51547 / Ice1)</name>
    <dbReference type="NCBI Taxonomy" id="498761"/>
    <lineage>
        <taxon>Bacteria</taxon>
        <taxon>Bacillati</taxon>
        <taxon>Bacillota</taxon>
        <taxon>Clostridia</taxon>
        <taxon>Eubacteriales</taxon>
        <taxon>Heliobacteriaceae</taxon>
        <taxon>Heliomicrobium</taxon>
    </lineage>
</organism>
<feature type="chain" id="PRO_5038521892" evidence="1">
    <location>
        <begin position="19"/>
        <end position="256"/>
    </location>
</feature>
<dbReference type="GO" id="GO:0004222">
    <property type="term" value="F:metalloendopeptidase activity"/>
    <property type="evidence" value="ECO:0007669"/>
    <property type="project" value="TreeGrafter"/>
</dbReference>
<dbReference type="CDD" id="cd12797">
    <property type="entry name" value="M23_peptidase"/>
    <property type="match status" value="1"/>
</dbReference>
<protein>
    <submittedName>
        <fullName evidence="3">Peptidoglycan-binding peptidase m23b, putative</fullName>
    </submittedName>
</protein>
<dbReference type="KEGG" id="hmo:HM1_1080"/>
<dbReference type="SUPFAM" id="SSF51261">
    <property type="entry name" value="Duplicated hybrid motif"/>
    <property type="match status" value="1"/>
</dbReference>
<dbReference type="InterPro" id="IPR018392">
    <property type="entry name" value="LysM"/>
</dbReference>
<gene>
    <name evidence="3" type="ORF">HM1_1080</name>
</gene>
<dbReference type="InterPro" id="IPR036779">
    <property type="entry name" value="LysM_dom_sf"/>
</dbReference>
<feature type="signal peptide" evidence="1">
    <location>
        <begin position="1"/>
        <end position="18"/>
    </location>
</feature>
<accession>B0TI74</accession>
<dbReference type="Gene3D" id="2.70.70.10">
    <property type="entry name" value="Glucose Permease (Domain IIA)"/>
    <property type="match status" value="1"/>
</dbReference>
<keyword evidence="1" id="KW-0732">Signal</keyword>
<dbReference type="STRING" id="498761.HM1_1080"/>
<dbReference type="Gene3D" id="3.10.350.10">
    <property type="entry name" value="LysM domain"/>
    <property type="match status" value="1"/>
</dbReference>
<dbReference type="eggNOG" id="COG1388">
    <property type="taxonomic scope" value="Bacteria"/>
</dbReference>
<dbReference type="HOGENOM" id="CLU_029425_7_3_9"/>
<dbReference type="EMBL" id="CP000930">
    <property type="protein sequence ID" value="ABZ83494.1"/>
    <property type="molecule type" value="Genomic_DNA"/>
</dbReference>
<dbReference type="PANTHER" id="PTHR21666">
    <property type="entry name" value="PEPTIDASE-RELATED"/>
    <property type="match status" value="1"/>
</dbReference>
<reference evidence="3 4" key="1">
    <citation type="journal article" date="2008" name="J. Bacteriol.">
        <title>The genome of Heliobacterium modesticaldum, a phototrophic representative of the Firmicutes containing the simplest photosynthetic apparatus.</title>
        <authorList>
            <person name="Sattley W.M."/>
            <person name="Madigan M.T."/>
            <person name="Swingley W.D."/>
            <person name="Cheung P.C."/>
            <person name="Clocksin K.M."/>
            <person name="Conrad A.L."/>
            <person name="Dejesa L.C."/>
            <person name="Honchak B.M."/>
            <person name="Jung D.O."/>
            <person name="Karbach L.E."/>
            <person name="Kurdoglu A."/>
            <person name="Lahiri S."/>
            <person name="Mastrian S.D."/>
            <person name="Page L.E."/>
            <person name="Taylor H.L."/>
            <person name="Wang Z.T."/>
            <person name="Raymond J."/>
            <person name="Chen M."/>
            <person name="Blankenship R.E."/>
            <person name="Touchman J.W."/>
        </authorList>
    </citation>
    <scope>NUCLEOTIDE SEQUENCE [LARGE SCALE GENOMIC DNA]</scope>
    <source>
        <strain evidence="4">ATCC 51547 / Ice1</strain>
    </source>
</reference>
<dbReference type="Pfam" id="PF01551">
    <property type="entry name" value="Peptidase_M23"/>
    <property type="match status" value="1"/>
</dbReference>
<dbReference type="InterPro" id="IPR050570">
    <property type="entry name" value="Cell_wall_metabolism_enzyme"/>
</dbReference>
<proteinExistence type="predicted"/>
<evidence type="ECO:0000313" key="4">
    <source>
        <dbReference type="Proteomes" id="UP000008550"/>
    </source>
</evidence>
<evidence type="ECO:0000313" key="3">
    <source>
        <dbReference type="EMBL" id="ABZ83494.1"/>
    </source>
</evidence>
<name>B0TI74_HELMI</name>
<sequence length="256" mass="27197">MLFTLLFCLLPLPGAGFAAEGDLWRLLKGDLVYEAKTAPGPTAAEGLSVRPAEGAAERWTLHRVAPGETLYGIARIYGFSVAQLQEMNGLKTGLLQPGQPLRLPLSGDPAFCEGRRDTDGGNPSRGAILSSLVTPLEGTVTSPYGPRRGVFHHGIDIAADKGETIRAAQRGRVVFAGWKAVYGQTVIIEHPFGVATLYAHSSKILVNEGERVERGRPIAQVGATGVATGPHLHFEVRLDSRAVNPAAYLRGASADL</sequence>
<dbReference type="eggNOG" id="COG0739">
    <property type="taxonomic scope" value="Bacteria"/>
</dbReference>
<evidence type="ECO:0000256" key="1">
    <source>
        <dbReference type="SAM" id="SignalP"/>
    </source>
</evidence>
<dbReference type="Proteomes" id="UP000008550">
    <property type="component" value="Chromosome"/>
</dbReference>
<dbReference type="SUPFAM" id="SSF54106">
    <property type="entry name" value="LysM domain"/>
    <property type="match status" value="1"/>
</dbReference>
<evidence type="ECO:0000259" key="2">
    <source>
        <dbReference type="PROSITE" id="PS51782"/>
    </source>
</evidence>
<dbReference type="PANTHER" id="PTHR21666:SF270">
    <property type="entry name" value="MUREIN HYDROLASE ACTIVATOR ENVC"/>
    <property type="match status" value="1"/>
</dbReference>
<feature type="domain" description="LysM" evidence="2">
    <location>
        <begin position="60"/>
        <end position="103"/>
    </location>
</feature>
<dbReference type="PROSITE" id="PS51782">
    <property type="entry name" value="LYSM"/>
    <property type="match status" value="1"/>
</dbReference>